<proteinExistence type="predicted"/>
<evidence type="ECO:0008006" key="4">
    <source>
        <dbReference type="Google" id="ProtNLM"/>
    </source>
</evidence>
<feature type="compositionally biased region" description="Low complexity" evidence="1">
    <location>
        <begin position="205"/>
        <end position="217"/>
    </location>
</feature>
<evidence type="ECO:0000256" key="1">
    <source>
        <dbReference type="SAM" id="MobiDB-lite"/>
    </source>
</evidence>
<feature type="compositionally biased region" description="Low complexity" evidence="1">
    <location>
        <begin position="66"/>
        <end position="76"/>
    </location>
</feature>
<dbReference type="AlphaFoldDB" id="A0A1Z4JLH4"/>
<keyword evidence="3" id="KW-1185">Reference proteome</keyword>
<dbReference type="EMBL" id="AP018203">
    <property type="protein sequence ID" value="BAY57576.1"/>
    <property type="molecule type" value="Genomic_DNA"/>
</dbReference>
<evidence type="ECO:0000313" key="3">
    <source>
        <dbReference type="Proteomes" id="UP000217895"/>
    </source>
</evidence>
<accession>A0A1Z4JLH4</accession>
<dbReference type="Proteomes" id="UP000217895">
    <property type="component" value="Chromosome"/>
</dbReference>
<protein>
    <recommendedName>
        <fullName evidence="4">SPOR domain-containing protein</fullName>
    </recommendedName>
</protein>
<feature type="region of interest" description="Disordered" evidence="1">
    <location>
        <begin position="205"/>
        <end position="283"/>
    </location>
</feature>
<feature type="region of interest" description="Disordered" evidence="1">
    <location>
        <begin position="54"/>
        <end position="76"/>
    </location>
</feature>
<organism evidence="2 3">
    <name type="scientific">Leptolyngbya boryana NIES-2135</name>
    <dbReference type="NCBI Taxonomy" id="1973484"/>
    <lineage>
        <taxon>Bacteria</taxon>
        <taxon>Bacillati</taxon>
        <taxon>Cyanobacteriota</taxon>
        <taxon>Cyanophyceae</taxon>
        <taxon>Leptolyngbyales</taxon>
        <taxon>Leptolyngbyaceae</taxon>
        <taxon>Leptolyngbya group</taxon>
        <taxon>Leptolyngbya</taxon>
    </lineage>
</organism>
<feature type="compositionally biased region" description="Low complexity" evidence="1">
    <location>
        <begin position="264"/>
        <end position="283"/>
    </location>
</feature>
<sequence length="375" mass="39401">MRPDRATSKSAPSAKLQEALGCLDLRLEDELTRYRRQRAGLSVSPIVLRPKQPAKKPLDLMSFGSTPPAETPTLTEPPKAISFDLGVAAMHELATEEGDASESADSAMIPYAAETAGESLYDIAAEASTPPDDYLESSEHLLKSLKREEAKVEVERGFLQSLSTPFGIGSMLTLLVSSAMLGYVIMNPAIVSGLWQNLSTQEVAETTSESNSSESPTGLTENSPRLDRDEFSELGLDSLSTLRTKPTPIPTVAASPTPTPTPGAPAALVAPTPSTSPSPTAAAQSAVSAGSSVLLPSVSVSKSPATTAPENNAYQYKVEAPFTGDQSLAAARQVVPDAFVRPDGKIQLAAFGDQAEAQRKAQELKNLGLAAEVKP</sequence>
<name>A0A1Z4JLH4_LEPBY</name>
<gene>
    <name evidence="2" type="ORF">NIES2135_44460</name>
</gene>
<evidence type="ECO:0000313" key="2">
    <source>
        <dbReference type="EMBL" id="BAY57576.1"/>
    </source>
</evidence>
<reference evidence="2 3" key="1">
    <citation type="submission" date="2017-06" db="EMBL/GenBank/DDBJ databases">
        <title>Genome sequencing of cyanobaciteial culture collection at National Institute for Environmental Studies (NIES).</title>
        <authorList>
            <person name="Hirose Y."/>
            <person name="Shimura Y."/>
            <person name="Fujisawa T."/>
            <person name="Nakamura Y."/>
            <person name="Kawachi M."/>
        </authorList>
    </citation>
    <scope>NUCLEOTIDE SEQUENCE [LARGE SCALE GENOMIC DNA]</scope>
    <source>
        <strain evidence="2 3">NIES-2135</strain>
    </source>
</reference>